<accession>M9RTD2</accession>
<organism evidence="2 3">
    <name type="scientific">Octadecabacter arcticus 238</name>
    <dbReference type="NCBI Taxonomy" id="391616"/>
    <lineage>
        <taxon>Bacteria</taxon>
        <taxon>Pseudomonadati</taxon>
        <taxon>Pseudomonadota</taxon>
        <taxon>Alphaproteobacteria</taxon>
        <taxon>Rhodobacterales</taxon>
        <taxon>Roseobacteraceae</taxon>
        <taxon>Octadecabacter</taxon>
    </lineage>
</organism>
<dbReference type="Proteomes" id="UP000004688">
    <property type="component" value="Chromosome"/>
</dbReference>
<gene>
    <name evidence="2" type="ORF">OA238_c38140</name>
</gene>
<name>M9RTD2_9RHOB</name>
<keyword evidence="1" id="KW-1133">Transmembrane helix</keyword>
<dbReference type="HOGENOM" id="CLU_2024354_0_0_5"/>
<evidence type="ECO:0000313" key="3">
    <source>
        <dbReference type="Proteomes" id="UP000004688"/>
    </source>
</evidence>
<dbReference type="KEGG" id="oar:OA238_c38140"/>
<dbReference type="EMBL" id="CP003742">
    <property type="protein sequence ID" value="AGI73761.1"/>
    <property type="molecule type" value="Genomic_DNA"/>
</dbReference>
<keyword evidence="1" id="KW-0812">Transmembrane</keyword>
<sequence length="122" mass="13099">MTSQLQNAKLGLMLPAILNPATAAAVGIGLGLLWLLRDDEQEVIVDDLPIKLPNSAVTAVMQPVRAVDQRLCEPTLEAYDAEIVPIPEANQKEAIRSAMSELGKRSAMARAKKKAKLANAVE</sequence>
<keyword evidence="3" id="KW-1185">Reference proteome</keyword>
<proteinExistence type="predicted"/>
<evidence type="ECO:0000313" key="2">
    <source>
        <dbReference type="EMBL" id="AGI73761.1"/>
    </source>
</evidence>
<feature type="transmembrane region" description="Helical" evidence="1">
    <location>
        <begin position="12"/>
        <end position="36"/>
    </location>
</feature>
<reference evidence="2 3" key="1">
    <citation type="journal article" date="2013" name="PLoS ONE">
        <title>Poles Apart: Arctic and Antarctic Octadecabacter strains Share High Genome Plasticity and a New Type of Xanthorhodopsin.</title>
        <authorList>
            <person name="Vollmers J."/>
            <person name="Voget S."/>
            <person name="Dietrich S."/>
            <person name="Gollnow K."/>
            <person name="Smits M."/>
            <person name="Meyer K."/>
            <person name="Brinkhoff T."/>
            <person name="Simon M."/>
            <person name="Daniel R."/>
        </authorList>
    </citation>
    <scope>NUCLEOTIDE SEQUENCE [LARGE SCALE GENOMIC DNA]</scope>
    <source>
        <strain evidence="2 3">238</strain>
    </source>
</reference>
<dbReference type="OrthoDB" id="9912403at2"/>
<dbReference type="RefSeq" id="WP_015496748.1">
    <property type="nucleotide sequence ID" value="NC_020908.1"/>
</dbReference>
<evidence type="ECO:0000256" key="1">
    <source>
        <dbReference type="SAM" id="Phobius"/>
    </source>
</evidence>
<protein>
    <submittedName>
        <fullName evidence="2">Uncharacterized protein</fullName>
    </submittedName>
</protein>
<dbReference type="AlphaFoldDB" id="M9RTD2"/>
<keyword evidence="1" id="KW-0472">Membrane</keyword>